<dbReference type="PANTHER" id="PTHR33406:SF13">
    <property type="entry name" value="MEMBRANE PROTEIN YDFJ"/>
    <property type="match status" value="1"/>
</dbReference>
<dbReference type="Pfam" id="PF03176">
    <property type="entry name" value="MMPL"/>
    <property type="match status" value="2"/>
</dbReference>
<feature type="transmembrane region" description="Helical" evidence="7">
    <location>
        <begin position="588"/>
        <end position="609"/>
    </location>
</feature>
<evidence type="ECO:0000256" key="2">
    <source>
        <dbReference type="ARBA" id="ARBA00022475"/>
    </source>
</evidence>
<evidence type="ECO:0000256" key="4">
    <source>
        <dbReference type="ARBA" id="ARBA00022989"/>
    </source>
</evidence>
<feature type="transmembrane region" description="Helical" evidence="7">
    <location>
        <begin position="396"/>
        <end position="419"/>
    </location>
</feature>
<evidence type="ECO:0000256" key="6">
    <source>
        <dbReference type="SAM" id="MobiDB-lite"/>
    </source>
</evidence>
<feature type="transmembrane region" description="Helical" evidence="7">
    <location>
        <begin position="561"/>
        <end position="581"/>
    </location>
</feature>
<keyword evidence="5 7" id="KW-0472">Membrane</keyword>
<dbReference type="SUPFAM" id="SSF82866">
    <property type="entry name" value="Multidrug efflux transporter AcrB transmembrane domain"/>
    <property type="match status" value="2"/>
</dbReference>
<feature type="transmembrane region" description="Helical" evidence="7">
    <location>
        <begin position="47"/>
        <end position="67"/>
    </location>
</feature>
<keyword evidence="3 7" id="KW-0812">Transmembrane</keyword>
<feature type="transmembrane region" description="Helical" evidence="7">
    <location>
        <begin position="671"/>
        <end position="695"/>
    </location>
</feature>
<evidence type="ECO:0000256" key="3">
    <source>
        <dbReference type="ARBA" id="ARBA00022692"/>
    </source>
</evidence>
<comment type="caution">
    <text evidence="9">The sequence shown here is derived from an EMBL/GenBank/DDBJ whole genome shotgun (WGS) entry which is preliminary data.</text>
</comment>
<dbReference type="InterPro" id="IPR000731">
    <property type="entry name" value="SSD"/>
</dbReference>
<keyword evidence="4 7" id="KW-1133">Transmembrane helix</keyword>
<dbReference type="PANTHER" id="PTHR33406">
    <property type="entry name" value="MEMBRANE PROTEIN MJ1562-RELATED"/>
    <property type="match status" value="1"/>
</dbReference>
<proteinExistence type="predicted"/>
<dbReference type="Gene3D" id="1.20.1640.10">
    <property type="entry name" value="Multidrug efflux transporter AcrB transmembrane domain"/>
    <property type="match status" value="2"/>
</dbReference>
<accession>A0ABV9A2N9</accession>
<evidence type="ECO:0000256" key="5">
    <source>
        <dbReference type="ARBA" id="ARBA00023136"/>
    </source>
</evidence>
<evidence type="ECO:0000313" key="9">
    <source>
        <dbReference type="EMBL" id="MFC4492965.1"/>
    </source>
</evidence>
<feature type="transmembrane region" description="Helical" evidence="7">
    <location>
        <begin position="629"/>
        <end position="650"/>
    </location>
</feature>
<evidence type="ECO:0000256" key="7">
    <source>
        <dbReference type="SAM" id="Phobius"/>
    </source>
</evidence>
<gene>
    <name evidence="9" type="ORF">ACFPA8_02295</name>
</gene>
<dbReference type="PROSITE" id="PS50156">
    <property type="entry name" value="SSD"/>
    <property type="match status" value="1"/>
</dbReference>
<feature type="transmembrane region" description="Helical" evidence="7">
    <location>
        <begin position="328"/>
        <end position="354"/>
    </location>
</feature>
<name>A0ABV9A2N9_9ACTN</name>
<feature type="domain" description="SSD" evidence="8">
    <location>
        <begin position="224"/>
        <end position="353"/>
    </location>
</feature>
<feature type="transmembrane region" description="Helical" evidence="7">
    <location>
        <begin position="209"/>
        <end position="238"/>
    </location>
</feature>
<feature type="transmembrane region" description="Helical" evidence="7">
    <location>
        <begin position="302"/>
        <end position="322"/>
    </location>
</feature>
<keyword evidence="10" id="KW-1185">Reference proteome</keyword>
<feature type="transmembrane region" description="Helical" evidence="7">
    <location>
        <begin position="258"/>
        <end position="275"/>
    </location>
</feature>
<reference evidence="10" key="1">
    <citation type="journal article" date="2019" name="Int. J. Syst. Evol. Microbiol.">
        <title>The Global Catalogue of Microorganisms (GCM) 10K type strain sequencing project: providing services to taxonomists for standard genome sequencing and annotation.</title>
        <authorList>
            <consortium name="The Broad Institute Genomics Platform"/>
            <consortium name="The Broad Institute Genome Sequencing Center for Infectious Disease"/>
            <person name="Wu L."/>
            <person name="Ma J."/>
        </authorList>
    </citation>
    <scope>NUCLEOTIDE SEQUENCE [LARGE SCALE GENOMIC DNA]</scope>
    <source>
        <strain evidence="10">CGMCC 4.7357</strain>
    </source>
</reference>
<feature type="region of interest" description="Disordered" evidence="6">
    <location>
        <begin position="1"/>
        <end position="33"/>
    </location>
</feature>
<protein>
    <submittedName>
        <fullName evidence="9">MMPL family transporter</fullName>
    </submittedName>
</protein>
<organism evidence="9 10">
    <name type="scientific">Streptomyces ovatisporus</name>
    <dbReference type="NCBI Taxonomy" id="1128682"/>
    <lineage>
        <taxon>Bacteria</taxon>
        <taxon>Bacillati</taxon>
        <taxon>Actinomycetota</taxon>
        <taxon>Actinomycetes</taxon>
        <taxon>Kitasatosporales</taxon>
        <taxon>Streptomycetaceae</taxon>
        <taxon>Streptomyces</taxon>
    </lineage>
</organism>
<evidence type="ECO:0000313" key="10">
    <source>
        <dbReference type="Proteomes" id="UP001595997"/>
    </source>
</evidence>
<dbReference type="RefSeq" id="WP_386441443.1">
    <property type="nucleotide sequence ID" value="NZ_JBHSFH010000003.1"/>
</dbReference>
<evidence type="ECO:0000259" key="8">
    <source>
        <dbReference type="PROSITE" id="PS50156"/>
    </source>
</evidence>
<feature type="transmembrane region" description="Helical" evidence="7">
    <location>
        <begin position="707"/>
        <end position="730"/>
    </location>
</feature>
<dbReference type="InterPro" id="IPR004869">
    <property type="entry name" value="MMPL_dom"/>
</dbReference>
<dbReference type="Proteomes" id="UP001595997">
    <property type="component" value="Unassembled WGS sequence"/>
</dbReference>
<dbReference type="EMBL" id="JBHSFH010000003">
    <property type="protein sequence ID" value="MFC4492965.1"/>
    <property type="molecule type" value="Genomic_DNA"/>
</dbReference>
<sequence>MRRDSSSPPGPEGPHRAPGPRLPQDGHGQGLAARLGGWSTAHRRTAIVGWLLFVVLAATVGGMAGVAEVSPSEGETGDSARATRILEEAGIEEPAGEMVMVTGESREHWQPVAREVAEAVKATGEVRRMRPPVPSKDGTAGLLNFQVKGDAETAGDRVQPVVDAVGKVRAAHRGDGVELHQYGQASADKWLGEMLSDDFAKAEWTAVPLALGILLVAFGALVAALLPVALAVTAFVAANGLLALASHQLHIFDTTSSVMLLMGLAVGIDYCLFYLRRERDERAAGRDPGTALRIAAATSGRAVLVSGLTVMVAMAGLFLSGLLMFKGFAVAVILVVLIAVLGSVTILPALLSWLGDRVERGRLPWRRRTDGTAGHGRGTAPARESGRVSAAVLRPVLAAPGVFAVLAAVAMLALSAPALGIKTEQLSLDKQMPSDSPLRISSEAISETFPGGPTPARVVVGTRNVDAPAVRRALADFTRQVRADGAFGKDVKTTVHPGSDVVQVLVPLAGDGTDATSKAAVGTLRESLVPRTLEPVAEDSKAYVGGETASSMDFNDQLSRGIVPVFLFITAVTFLLMLVCFRSLPVAAASVVLNLLSVGAAYGVMTAVFQHGWGAGLLGTEAVGAIESWMPLFVLVVLFGLSMDYHVFVVSRIREAHDRGAETKEAIREGVRATAGAVTGAAVIMVAVFAVFGTLSMQDMQQMGVGLAVAVLLDATVVRMVLLPAVMTLLGEHNWYLPRWLRRLPDPEHGASAGTLPAAAGGANGAAARAGAGAGAPGDGRPDSGGSDSRGSDSGGSDSGGPGRPDVPAARR</sequence>
<comment type="subcellular location">
    <subcellularLocation>
        <location evidence="1">Cell membrane</location>
        <topology evidence="1">Multi-pass membrane protein</topology>
    </subcellularLocation>
</comment>
<keyword evidence="2" id="KW-1003">Cell membrane</keyword>
<dbReference type="InterPro" id="IPR050545">
    <property type="entry name" value="Mycobact_MmpL"/>
</dbReference>
<feature type="region of interest" description="Disordered" evidence="6">
    <location>
        <begin position="752"/>
        <end position="812"/>
    </location>
</feature>
<feature type="compositionally biased region" description="Low complexity" evidence="6">
    <location>
        <begin position="752"/>
        <end position="771"/>
    </location>
</feature>
<feature type="compositionally biased region" description="Gly residues" evidence="6">
    <location>
        <begin position="793"/>
        <end position="803"/>
    </location>
</feature>
<evidence type="ECO:0000256" key="1">
    <source>
        <dbReference type="ARBA" id="ARBA00004651"/>
    </source>
</evidence>